<evidence type="ECO:0000259" key="10">
    <source>
        <dbReference type="PROSITE" id="PS51755"/>
    </source>
</evidence>
<accession>A0A7W7VVY6</accession>
<evidence type="ECO:0000313" key="11">
    <source>
        <dbReference type="EMBL" id="MBB4924373.1"/>
    </source>
</evidence>
<evidence type="ECO:0000256" key="3">
    <source>
        <dbReference type="ARBA" id="ARBA00023015"/>
    </source>
</evidence>
<keyword evidence="3" id="KW-0805">Transcription regulation</keyword>
<dbReference type="PROSITE" id="PS50110">
    <property type="entry name" value="RESPONSE_REGULATORY"/>
    <property type="match status" value="1"/>
</dbReference>
<dbReference type="GO" id="GO:0000156">
    <property type="term" value="F:phosphorelay response regulator activity"/>
    <property type="evidence" value="ECO:0007669"/>
    <property type="project" value="TreeGrafter"/>
</dbReference>
<evidence type="ECO:0000256" key="4">
    <source>
        <dbReference type="ARBA" id="ARBA00023125"/>
    </source>
</evidence>
<feature type="domain" description="OmpR/PhoB-type" evidence="10">
    <location>
        <begin position="176"/>
        <end position="276"/>
    </location>
</feature>
<evidence type="ECO:0000256" key="8">
    <source>
        <dbReference type="SAM" id="MobiDB-lite"/>
    </source>
</evidence>
<dbReference type="GO" id="GO:0005829">
    <property type="term" value="C:cytosol"/>
    <property type="evidence" value="ECO:0007669"/>
    <property type="project" value="TreeGrafter"/>
</dbReference>
<dbReference type="SMART" id="SM00862">
    <property type="entry name" value="Trans_reg_C"/>
    <property type="match status" value="1"/>
</dbReference>
<dbReference type="GO" id="GO:0000976">
    <property type="term" value="F:transcription cis-regulatory region binding"/>
    <property type="evidence" value="ECO:0007669"/>
    <property type="project" value="TreeGrafter"/>
</dbReference>
<dbReference type="Gene3D" id="1.10.10.10">
    <property type="entry name" value="Winged helix-like DNA-binding domain superfamily/Winged helix DNA-binding domain"/>
    <property type="match status" value="1"/>
</dbReference>
<dbReference type="Gene3D" id="3.40.50.2300">
    <property type="match status" value="1"/>
</dbReference>
<evidence type="ECO:0000256" key="6">
    <source>
        <dbReference type="PROSITE-ProRule" id="PRU00169"/>
    </source>
</evidence>
<dbReference type="CDD" id="cd00383">
    <property type="entry name" value="trans_reg_C"/>
    <property type="match status" value="1"/>
</dbReference>
<dbReference type="InterPro" id="IPR036388">
    <property type="entry name" value="WH-like_DNA-bd_sf"/>
</dbReference>
<dbReference type="SMART" id="SM00448">
    <property type="entry name" value="REC"/>
    <property type="match status" value="1"/>
</dbReference>
<dbReference type="PANTHER" id="PTHR48111:SF28">
    <property type="entry name" value="TRANSCRIPTIONAL REGULATORY PROTEIN TCRX-RELATED"/>
    <property type="match status" value="1"/>
</dbReference>
<reference evidence="11 12" key="1">
    <citation type="submission" date="2020-08" db="EMBL/GenBank/DDBJ databases">
        <title>Sequencing the genomes of 1000 actinobacteria strains.</title>
        <authorList>
            <person name="Klenk H.-P."/>
        </authorList>
    </citation>
    <scope>NUCLEOTIDE SEQUENCE [LARGE SCALE GENOMIC DNA]</scope>
    <source>
        <strain evidence="11 12">DSM 41654</strain>
    </source>
</reference>
<dbReference type="PROSITE" id="PS51755">
    <property type="entry name" value="OMPR_PHOB"/>
    <property type="match status" value="1"/>
</dbReference>
<dbReference type="SUPFAM" id="SSF52172">
    <property type="entry name" value="CheY-like"/>
    <property type="match status" value="1"/>
</dbReference>
<dbReference type="Gene3D" id="6.10.250.690">
    <property type="match status" value="1"/>
</dbReference>
<keyword evidence="4 7" id="KW-0238">DNA-binding</keyword>
<dbReference type="Proteomes" id="UP000540506">
    <property type="component" value="Unassembled WGS sequence"/>
</dbReference>
<keyword evidence="12" id="KW-1185">Reference proteome</keyword>
<evidence type="ECO:0000256" key="2">
    <source>
        <dbReference type="ARBA" id="ARBA00023012"/>
    </source>
</evidence>
<dbReference type="GO" id="GO:0032993">
    <property type="term" value="C:protein-DNA complex"/>
    <property type="evidence" value="ECO:0007669"/>
    <property type="project" value="TreeGrafter"/>
</dbReference>
<dbReference type="FunFam" id="1.10.10.10:FF:000005">
    <property type="entry name" value="Two-component system response regulator"/>
    <property type="match status" value="1"/>
</dbReference>
<evidence type="ECO:0000259" key="9">
    <source>
        <dbReference type="PROSITE" id="PS50110"/>
    </source>
</evidence>
<comment type="caution">
    <text evidence="11">The sequence shown here is derived from an EMBL/GenBank/DDBJ whole genome shotgun (WGS) entry which is preliminary data.</text>
</comment>
<dbReference type="AlphaFoldDB" id="A0A7W7VVY6"/>
<dbReference type="EMBL" id="JACHJV010000001">
    <property type="protein sequence ID" value="MBB4924373.1"/>
    <property type="molecule type" value="Genomic_DNA"/>
</dbReference>
<dbReference type="InterPro" id="IPR039420">
    <property type="entry name" value="WalR-like"/>
</dbReference>
<feature type="region of interest" description="Disordered" evidence="8">
    <location>
        <begin position="1"/>
        <end position="22"/>
    </location>
</feature>
<dbReference type="InterPro" id="IPR001867">
    <property type="entry name" value="OmpR/PhoB-type_DNA-bd"/>
</dbReference>
<dbReference type="InterPro" id="IPR011006">
    <property type="entry name" value="CheY-like_superfamily"/>
</dbReference>
<evidence type="ECO:0000313" key="12">
    <source>
        <dbReference type="Proteomes" id="UP000540506"/>
    </source>
</evidence>
<protein>
    <submittedName>
        <fullName evidence="11">Two-component system OmpR family response regulator</fullName>
    </submittedName>
</protein>
<dbReference type="InterPro" id="IPR001789">
    <property type="entry name" value="Sig_transdc_resp-reg_receiver"/>
</dbReference>
<keyword evidence="5" id="KW-0804">Transcription</keyword>
<sequence length="283" mass="30556">MAPSMAPPGSAPLTQLGGANSAPVGRTPGEAFLLVVDDEPNIRELLSASLRFSGFRVESAATGEEALAAIAVECPDLVVLDVMLPDLDGFTVVERLREQTRRQQIANPAGLAARPGRPRPADHLPVLFLTAKDGTEDKVHGLASGADDYVTKPFSLEELIARIRAILRRAGGPAEDGRLTVADLTLDPLAHEVTRDGRPVSLSPTEFKLLHYLMANVGRVVSKAQILDHVWAYDFGGDLSIVESYISYLRRKLDSGPDHGPKLIHTVRGIGYALRRPPQQPQD</sequence>
<dbReference type="Pfam" id="PF00072">
    <property type="entry name" value="Response_reg"/>
    <property type="match status" value="2"/>
</dbReference>
<feature type="DNA-binding region" description="OmpR/PhoB-type" evidence="7">
    <location>
        <begin position="176"/>
        <end position="276"/>
    </location>
</feature>
<organism evidence="11 12">
    <name type="scientific">Kitasatospora kifunensis</name>
    <name type="common">Streptomyces kifunensis</name>
    <dbReference type="NCBI Taxonomy" id="58351"/>
    <lineage>
        <taxon>Bacteria</taxon>
        <taxon>Bacillati</taxon>
        <taxon>Actinomycetota</taxon>
        <taxon>Actinomycetes</taxon>
        <taxon>Kitasatosporales</taxon>
        <taxon>Streptomycetaceae</taxon>
        <taxon>Kitasatospora</taxon>
    </lineage>
</organism>
<evidence type="ECO:0000256" key="5">
    <source>
        <dbReference type="ARBA" id="ARBA00023163"/>
    </source>
</evidence>
<dbReference type="PANTHER" id="PTHR48111">
    <property type="entry name" value="REGULATOR OF RPOS"/>
    <property type="match status" value="1"/>
</dbReference>
<keyword evidence="1 6" id="KW-0597">Phosphoprotein</keyword>
<gene>
    <name evidence="11" type="ORF">FHR34_003366</name>
</gene>
<name>A0A7W7VVY6_KITKI</name>
<keyword evidence="2" id="KW-0902">Two-component regulatory system</keyword>
<feature type="compositionally biased region" description="Pro residues" evidence="8">
    <location>
        <begin position="1"/>
        <end position="10"/>
    </location>
</feature>
<proteinExistence type="predicted"/>
<evidence type="ECO:0000256" key="7">
    <source>
        <dbReference type="PROSITE-ProRule" id="PRU01091"/>
    </source>
</evidence>
<evidence type="ECO:0000256" key="1">
    <source>
        <dbReference type="ARBA" id="ARBA00022553"/>
    </source>
</evidence>
<feature type="domain" description="Response regulatory" evidence="9">
    <location>
        <begin position="32"/>
        <end position="167"/>
    </location>
</feature>
<dbReference type="GO" id="GO:0006355">
    <property type="term" value="P:regulation of DNA-templated transcription"/>
    <property type="evidence" value="ECO:0007669"/>
    <property type="project" value="InterPro"/>
</dbReference>
<dbReference type="Pfam" id="PF00486">
    <property type="entry name" value="Trans_reg_C"/>
    <property type="match status" value="1"/>
</dbReference>
<feature type="modified residue" description="4-aspartylphosphate" evidence="6">
    <location>
        <position position="81"/>
    </location>
</feature>